<feature type="compositionally biased region" description="Basic and acidic residues" evidence="3">
    <location>
        <begin position="489"/>
        <end position="507"/>
    </location>
</feature>
<evidence type="ECO:0000256" key="3">
    <source>
        <dbReference type="SAM" id="MobiDB-lite"/>
    </source>
</evidence>
<keyword evidence="6" id="KW-1185">Reference proteome</keyword>
<keyword evidence="4" id="KW-1133">Transmembrane helix</keyword>
<feature type="transmembrane region" description="Helical" evidence="4">
    <location>
        <begin position="391"/>
        <end position="409"/>
    </location>
</feature>
<reference evidence="6" key="1">
    <citation type="journal article" date="2019" name="Int. J. Syst. Evol. Microbiol.">
        <title>The Global Catalogue of Microorganisms (GCM) 10K type strain sequencing project: providing services to taxonomists for standard genome sequencing and annotation.</title>
        <authorList>
            <consortium name="The Broad Institute Genomics Platform"/>
            <consortium name="The Broad Institute Genome Sequencing Center for Infectious Disease"/>
            <person name="Wu L."/>
            <person name="Ma J."/>
        </authorList>
    </citation>
    <scope>NUCLEOTIDE SEQUENCE [LARGE SCALE GENOMIC DNA]</scope>
    <source>
        <strain evidence="6">NBRC 106396</strain>
    </source>
</reference>
<feature type="transmembrane region" description="Helical" evidence="4">
    <location>
        <begin position="421"/>
        <end position="446"/>
    </location>
</feature>
<accession>A0ABW2NNV5</accession>
<dbReference type="Proteomes" id="UP001596549">
    <property type="component" value="Unassembled WGS sequence"/>
</dbReference>
<feature type="transmembrane region" description="Helical" evidence="4">
    <location>
        <begin position="298"/>
        <end position="317"/>
    </location>
</feature>
<evidence type="ECO:0000313" key="6">
    <source>
        <dbReference type="Proteomes" id="UP001596549"/>
    </source>
</evidence>
<sequence>MLNLFKKKKKEQAQTIDLSDNTLGSITELVDSAKDSADFIHYVQKTVHNKVWISYYKALIDCNTFHRDCLPYLIHHTDFRSLEDLKDIIPIESVTITKDIKEIQNKLLRGFIVIQFNEYDEECAIVRAENWFGNRQVSTSEIEFSVIGPKEAFVENMDTNLYLLRRRLPTPDLKFKEIIIGKQSKTRIVIAYIEGIAQEENINTVKQRITDIDYDVIHDSALLEQIISDNTWSPFPQLVSTERPDRVVSMMNLGQVAILSEGSPQALLGPATAAEFFMSPEDYYLNWLLGSTFRMIRLLSVLFSTFATPIYVAVLTYHYQMIPKDLLAPLISSRVNIPFPPILEVFFLELTIELLREAGARLPTKVGQTLGIVGGIVIGQASVQAGLTSNILLIIVSLSALASFTTPVFKMANTIRVLRFPFILFAAIWGGEGLVLCFCFVMVHLLRLQSLGRPYLFPIYPMRLNEMSDSILRLPYNFMNKRPSNASGENKKRFDKREAQKKKDIDE</sequence>
<evidence type="ECO:0000256" key="4">
    <source>
        <dbReference type="SAM" id="Phobius"/>
    </source>
</evidence>
<evidence type="ECO:0000256" key="1">
    <source>
        <dbReference type="ARBA" id="ARBA00005278"/>
    </source>
</evidence>
<dbReference type="PIRSF" id="PIRSF005690">
    <property type="entry name" value="GerBA"/>
    <property type="match status" value="1"/>
</dbReference>
<dbReference type="EMBL" id="JBHTCP010000009">
    <property type="protein sequence ID" value="MFC7370927.1"/>
    <property type="molecule type" value="Genomic_DNA"/>
</dbReference>
<evidence type="ECO:0000256" key="2">
    <source>
        <dbReference type="ARBA" id="ARBA00023136"/>
    </source>
</evidence>
<dbReference type="PANTHER" id="PTHR22550">
    <property type="entry name" value="SPORE GERMINATION PROTEIN"/>
    <property type="match status" value="1"/>
</dbReference>
<dbReference type="InterPro" id="IPR004995">
    <property type="entry name" value="Spore_Ger"/>
</dbReference>
<keyword evidence="2 4" id="KW-0472">Membrane</keyword>
<comment type="caution">
    <text evidence="5">The sequence shown here is derived from an EMBL/GenBank/DDBJ whole genome shotgun (WGS) entry which is preliminary data.</text>
</comment>
<dbReference type="Pfam" id="PF03323">
    <property type="entry name" value="GerA"/>
    <property type="match status" value="1"/>
</dbReference>
<gene>
    <name evidence="5" type="ORF">ACFQPF_04500</name>
</gene>
<dbReference type="InterPro" id="IPR050768">
    <property type="entry name" value="UPF0353/GerABKA_families"/>
</dbReference>
<organism evidence="5 6">
    <name type="scientific">Fictibacillus iocasae</name>
    <dbReference type="NCBI Taxonomy" id="2715437"/>
    <lineage>
        <taxon>Bacteria</taxon>
        <taxon>Bacillati</taxon>
        <taxon>Bacillota</taxon>
        <taxon>Bacilli</taxon>
        <taxon>Bacillales</taxon>
        <taxon>Fictibacillaceae</taxon>
        <taxon>Fictibacillus</taxon>
    </lineage>
</organism>
<evidence type="ECO:0000313" key="5">
    <source>
        <dbReference type="EMBL" id="MFC7370927.1"/>
    </source>
</evidence>
<comment type="similarity">
    <text evidence="1">Belongs to the GerABKA family.</text>
</comment>
<proteinExistence type="inferred from homology"/>
<protein>
    <submittedName>
        <fullName evidence="5">Spore germination protein</fullName>
    </submittedName>
</protein>
<dbReference type="PANTHER" id="PTHR22550:SF5">
    <property type="entry name" value="LEUCINE ZIPPER PROTEIN 4"/>
    <property type="match status" value="1"/>
</dbReference>
<dbReference type="RefSeq" id="WP_379746993.1">
    <property type="nucleotide sequence ID" value="NZ_JBHTCP010000009.1"/>
</dbReference>
<keyword evidence="4" id="KW-0812">Transmembrane</keyword>
<name>A0ABW2NNV5_9BACL</name>
<feature type="region of interest" description="Disordered" evidence="3">
    <location>
        <begin position="483"/>
        <end position="507"/>
    </location>
</feature>